<name>A0A0L6UI73_9BASI</name>
<gene>
    <name evidence="1" type="ORF">VP01_5790g2</name>
</gene>
<protein>
    <submittedName>
        <fullName evidence="1">Uncharacterized protein</fullName>
    </submittedName>
</protein>
<comment type="caution">
    <text evidence="1">The sequence shown here is derived from an EMBL/GenBank/DDBJ whole genome shotgun (WGS) entry which is preliminary data.</text>
</comment>
<reference evidence="1 2" key="1">
    <citation type="submission" date="2015-08" db="EMBL/GenBank/DDBJ databases">
        <title>Next Generation Sequencing and Analysis of the Genome of Puccinia sorghi L Schw, the Causal Agent of Maize Common Rust.</title>
        <authorList>
            <person name="Rochi L."/>
            <person name="Burguener G."/>
            <person name="Darino M."/>
            <person name="Turjanski A."/>
            <person name="Kreff E."/>
            <person name="Dieguez M.J."/>
            <person name="Sacco F."/>
        </authorList>
    </citation>
    <scope>NUCLEOTIDE SEQUENCE [LARGE SCALE GENOMIC DNA]</scope>
    <source>
        <strain evidence="1 2">RO10H11247</strain>
    </source>
</reference>
<dbReference type="OrthoDB" id="2507202at2759"/>
<keyword evidence="2" id="KW-1185">Reference proteome</keyword>
<organism evidence="1 2">
    <name type="scientific">Puccinia sorghi</name>
    <dbReference type="NCBI Taxonomy" id="27349"/>
    <lineage>
        <taxon>Eukaryota</taxon>
        <taxon>Fungi</taxon>
        <taxon>Dikarya</taxon>
        <taxon>Basidiomycota</taxon>
        <taxon>Pucciniomycotina</taxon>
        <taxon>Pucciniomycetes</taxon>
        <taxon>Pucciniales</taxon>
        <taxon>Pucciniaceae</taxon>
        <taxon>Puccinia</taxon>
    </lineage>
</organism>
<dbReference type="VEuPathDB" id="FungiDB:VP01_5790g2"/>
<accession>A0A0L6UI73</accession>
<evidence type="ECO:0000313" key="2">
    <source>
        <dbReference type="Proteomes" id="UP000037035"/>
    </source>
</evidence>
<dbReference type="EMBL" id="LAVV01011041">
    <property type="protein sequence ID" value="KNZ48259.1"/>
    <property type="molecule type" value="Genomic_DNA"/>
</dbReference>
<evidence type="ECO:0000313" key="1">
    <source>
        <dbReference type="EMBL" id="KNZ48259.1"/>
    </source>
</evidence>
<dbReference type="Proteomes" id="UP000037035">
    <property type="component" value="Unassembled WGS sequence"/>
</dbReference>
<sequence length="219" mass="24900">MKVKPCNRGYLIQTTHLNVSAIISTQAGPQSSKYHCLHHDKQYITARGTTTRFHPQYNFWLCFINLLHLIKTDPIVYNKSQNPQQDVSILTAVATCHLGSNGNGAAVLRLKDLLQVGYGKINLGTSRSISGKKKAFLAALVLWMVNNSTESKAPHRWQSQEDFRYHFSSLIGNFETIIYKFPHPISHRYSISITLVCDVNKKFIYYHQGTIFSTSREVP</sequence>
<dbReference type="AlphaFoldDB" id="A0A0L6UI73"/>
<proteinExistence type="predicted"/>